<evidence type="ECO:0000313" key="3">
    <source>
        <dbReference type="Proteomes" id="UP001183610"/>
    </source>
</evidence>
<protein>
    <submittedName>
        <fullName evidence="2">Polysaccharide pyruvyl transferase family protein</fullName>
        <ecNumber evidence="2">2.4.-.-</ecNumber>
    </submittedName>
</protein>
<keyword evidence="2" id="KW-0328">Glycosyltransferase</keyword>
<dbReference type="EMBL" id="JAVRET010000002">
    <property type="protein sequence ID" value="MDT0407732.1"/>
    <property type="molecule type" value="Genomic_DNA"/>
</dbReference>
<gene>
    <name evidence="2" type="ORF">RM698_01530</name>
</gene>
<keyword evidence="3" id="KW-1185">Reference proteome</keyword>
<organism evidence="2 3">
    <name type="scientific">Streptomyces evansiae</name>
    <dbReference type="NCBI Taxonomy" id="3075535"/>
    <lineage>
        <taxon>Bacteria</taxon>
        <taxon>Bacillati</taxon>
        <taxon>Actinomycetota</taxon>
        <taxon>Actinomycetes</taxon>
        <taxon>Kitasatosporales</taxon>
        <taxon>Streptomycetaceae</taxon>
        <taxon>Streptomyces</taxon>
    </lineage>
</organism>
<evidence type="ECO:0000259" key="1">
    <source>
        <dbReference type="Pfam" id="PF04230"/>
    </source>
</evidence>
<reference evidence="3" key="1">
    <citation type="submission" date="2023-07" db="EMBL/GenBank/DDBJ databases">
        <title>30 novel species of actinomycetes from the DSMZ collection.</title>
        <authorList>
            <person name="Nouioui I."/>
        </authorList>
    </citation>
    <scope>NUCLEOTIDE SEQUENCE [LARGE SCALE GENOMIC DNA]</scope>
    <source>
        <strain evidence="3">DSM 41979</strain>
    </source>
</reference>
<evidence type="ECO:0000313" key="2">
    <source>
        <dbReference type="EMBL" id="MDT0407732.1"/>
    </source>
</evidence>
<dbReference type="InterPro" id="IPR007345">
    <property type="entry name" value="Polysacch_pyruvyl_Trfase"/>
</dbReference>
<dbReference type="Proteomes" id="UP001183610">
    <property type="component" value="Unassembled WGS sequence"/>
</dbReference>
<proteinExistence type="predicted"/>
<dbReference type="Pfam" id="PF04230">
    <property type="entry name" value="PS_pyruv_trans"/>
    <property type="match status" value="1"/>
</dbReference>
<feature type="domain" description="Polysaccharide pyruvyl transferase" evidence="1">
    <location>
        <begin position="205"/>
        <end position="242"/>
    </location>
</feature>
<dbReference type="EC" id="2.4.-.-" evidence="2"/>
<keyword evidence="2" id="KW-0808">Transferase</keyword>
<name>A0ABU2QTI4_9ACTN</name>
<dbReference type="GO" id="GO:0016757">
    <property type="term" value="F:glycosyltransferase activity"/>
    <property type="evidence" value="ECO:0007669"/>
    <property type="project" value="UniProtKB-KW"/>
</dbReference>
<sequence>MDAPDRLLAFLRAHPEGPGRVLLTGWFSFTDGEATAGDLLARAAVAQALDAAGIPHDTAWSAGFVPDARTLDEAPPEAYRHVLFVCGPLHGPQLLELHRRYADCVRVAVNVSVIDPHGPETTGFALVLARDGGTGPPRPDLAALAPAGPLPPLVAIVLTEGQGEYGDRRGHADVTATLTSWAAGKDCARLPVDTRLARDDWRLCAGPEQFLALAARCDLVVTTRLHGLVLALRAGVPALAVDPVLGGAKLSAQARALRWPALVPAEEARPDVLDRWWRWCLDGRGRAAAWRRAALLARARRRRVAGDPVSSPGRGTPAAH</sequence>
<dbReference type="RefSeq" id="WP_010276645.1">
    <property type="nucleotide sequence ID" value="NZ_JAVRET010000002.1"/>
</dbReference>
<comment type="caution">
    <text evidence="2">The sequence shown here is derived from an EMBL/GenBank/DDBJ whole genome shotgun (WGS) entry which is preliminary data.</text>
</comment>
<accession>A0ABU2QTI4</accession>